<dbReference type="WBParaSite" id="Pan_g16725.t1">
    <property type="protein sequence ID" value="Pan_g16725.t1"/>
    <property type="gene ID" value="Pan_g16725"/>
</dbReference>
<keyword evidence="1" id="KW-1185">Reference proteome</keyword>
<dbReference type="Proteomes" id="UP000492821">
    <property type="component" value="Unassembled WGS sequence"/>
</dbReference>
<evidence type="ECO:0000313" key="1">
    <source>
        <dbReference type="Proteomes" id="UP000492821"/>
    </source>
</evidence>
<reference evidence="2" key="2">
    <citation type="submission" date="2020-10" db="UniProtKB">
        <authorList>
            <consortium name="WormBaseParasite"/>
        </authorList>
    </citation>
    <scope>IDENTIFICATION</scope>
</reference>
<evidence type="ECO:0000313" key="2">
    <source>
        <dbReference type="WBParaSite" id="Pan_g16725.t1"/>
    </source>
</evidence>
<dbReference type="AlphaFoldDB" id="A0A7E4V5G2"/>
<name>A0A7E4V5G2_PANRE</name>
<organism evidence="1 2">
    <name type="scientific">Panagrellus redivivus</name>
    <name type="common">Microworm</name>
    <dbReference type="NCBI Taxonomy" id="6233"/>
    <lineage>
        <taxon>Eukaryota</taxon>
        <taxon>Metazoa</taxon>
        <taxon>Ecdysozoa</taxon>
        <taxon>Nematoda</taxon>
        <taxon>Chromadorea</taxon>
        <taxon>Rhabditida</taxon>
        <taxon>Tylenchina</taxon>
        <taxon>Panagrolaimomorpha</taxon>
        <taxon>Panagrolaimoidea</taxon>
        <taxon>Panagrolaimidae</taxon>
        <taxon>Panagrellus</taxon>
    </lineage>
</organism>
<accession>A0A7E4V5G2</accession>
<sequence>MKLALEMNLMFAMDGELKEAFQMGNMAWRITFTSMGNHVWHVLTSGNGKTVKPQELENSNSSQFMADVRKMCEAAFKEMETPAVLDSTTKR</sequence>
<reference evidence="1" key="1">
    <citation type="journal article" date="2013" name="Genetics">
        <title>The draft genome and transcriptome of Panagrellus redivivus are shaped by the harsh demands of a free-living lifestyle.</title>
        <authorList>
            <person name="Srinivasan J."/>
            <person name="Dillman A.R."/>
            <person name="Macchietto M.G."/>
            <person name="Heikkinen L."/>
            <person name="Lakso M."/>
            <person name="Fracchia K.M."/>
            <person name="Antoshechkin I."/>
            <person name="Mortazavi A."/>
            <person name="Wong G."/>
            <person name="Sternberg P.W."/>
        </authorList>
    </citation>
    <scope>NUCLEOTIDE SEQUENCE [LARGE SCALE GENOMIC DNA]</scope>
    <source>
        <strain evidence="1">MT8872</strain>
    </source>
</reference>
<proteinExistence type="predicted"/>
<protein>
    <submittedName>
        <fullName evidence="2">DUF3291 domain-containing protein</fullName>
    </submittedName>
</protein>